<comment type="caution">
    <text evidence="1">The sequence shown here is derived from an EMBL/GenBank/DDBJ whole genome shotgun (WGS) entry which is preliminary data.</text>
</comment>
<protein>
    <submittedName>
        <fullName evidence="1">Uncharacterized protein</fullName>
    </submittedName>
</protein>
<evidence type="ECO:0000313" key="1">
    <source>
        <dbReference type="EMBL" id="MCP1999730.1"/>
    </source>
</evidence>
<dbReference type="EMBL" id="JALJZS010000002">
    <property type="protein sequence ID" value="MCP1999730.1"/>
    <property type="molecule type" value="Genomic_DNA"/>
</dbReference>
<evidence type="ECO:0000313" key="2">
    <source>
        <dbReference type="Proteomes" id="UP001205486"/>
    </source>
</evidence>
<sequence>MISRTKAWRGNASAARSSINVGIGRSSPTTRTTLHYRSETNAVGGCAFPARPSLSASAQTVFWSPAVVPLVLTLMPAPDHLSTTSQPPLAKFEAARDGPEGRYVIYSADTPVQLVFYPTGETRAPLVALIPIDAETLTWADVLTRFWRAVYGRRPLPDKRLTRQQRRRLRLMLQAVDGRTNGASYREIAIAIYGAERVASDPWKTSPLRDSVIGLVEGGSALVGGGYLDLLRHRRRS</sequence>
<accession>A0ACC6ALJ2</accession>
<proteinExistence type="predicted"/>
<keyword evidence="2" id="KW-1185">Reference proteome</keyword>
<organism evidence="1 2">
    <name type="scientific">Nitrobacter winogradskyi</name>
    <name type="common">Nitrobacter agilis</name>
    <dbReference type="NCBI Taxonomy" id="913"/>
    <lineage>
        <taxon>Bacteria</taxon>
        <taxon>Pseudomonadati</taxon>
        <taxon>Pseudomonadota</taxon>
        <taxon>Alphaproteobacteria</taxon>
        <taxon>Hyphomicrobiales</taxon>
        <taxon>Nitrobacteraceae</taxon>
        <taxon>Nitrobacter</taxon>
    </lineage>
</organism>
<name>A0ACC6ALJ2_NITWI</name>
<reference evidence="1" key="1">
    <citation type="submission" date="2022-03" db="EMBL/GenBank/DDBJ databases">
        <title>Interactions between chemoautotrophic and heterotrophic bacteria.</title>
        <authorList>
            <person name="Santoro A."/>
        </authorList>
    </citation>
    <scope>NUCLEOTIDE SEQUENCE</scope>
    <source>
        <strain evidence="1">Nb-106</strain>
    </source>
</reference>
<dbReference type="Proteomes" id="UP001205486">
    <property type="component" value="Unassembled WGS sequence"/>
</dbReference>
<gene>
    <name evidence="1" type="ORF">J2S34_002178</name>
</gene>